<reference evidence="2" key="1">
    <citation type="submission" date="2020-10" db="EMBL/GenBank/DDBJ databases">
        <authorList>
            <person name="Gilroy R."/>
        </authorList>
    </citation>
    <scope>NUCLEOTIDE SEQUENCE</scope>
    <source>
        <strain evidence="2">ChiSxjej1B13-7041</strain>
    </source>
</reference>
<keyword evidence="1" id="KW-1133">Transmembrane helix</keyword>
<sequence>MKLNPVFQSEVRRNSRSMRISWIIFGGNLMLAVIVAVSFLGAGSMQGYVSAGQYQIPIRCHMLMCYALFFMECLLIPGIAGSSIAGERERRTLDILLTTNLNPWRIIVGKLEASLSLVFLLAFSALPSMAMVMIFGGVGLTELLTEVLFLVVTGIFIGSIGIFCSAMCKKTNMATILSYLLVVALVVGTVLALMLWHYLLTVRMENSGVYQEVSLGAGIYLLLLNPLAPYFGLISGQLGNGYELQTMASCFGDYGGSWGVRHMVILGILVQLLLSALLLLAAGKKINPLNK</sequence>
<dbReference type="GO" id="GO:0005886">
    <property type="term" value="C:plasma membrane"/>
    <property type="evidence" value="ECO:0007669"/>
    <property type="project" value="UniProtKB-SubCell"/>
</dbReference>
<keyword evidence="1" id="KW-0472">Membrane</keyword>
<dbReference type="PANTHER" id="PTHR43471">
    <property type="entry name" value="ABC TRANSPORTER PERMEASE"/>
    <property type="match status" value="1"/>
</dbReference>
<name>A0A9D1JEZ3_9FIRM</name>
<feature type="transmembrane region" description="Helical" evidence="1">
    <location>
        <begin position="20"/>
        <end position="41"/>
    </location>
</feature>
<proteinExistence type="predicted"/>
<organism evidence="2 3">
    <name type="scientific">Candidatus Egerieimonas intestinavium</name>
    <dbReference type="NCBI Taxonomy" id="2840777"/>
    <lineage>
        <taxon>Bacteria</taxon>
        <taxon>Bacillati</taxon>
        <taxon>Bacillota</taxon>
        <taxon>Clostridia</taxon>
        <taxon>Lachnospirales</taxon>
        <taxon>Lachnospiraceae</taxon>
        <taxon>Lachnospiraceae incertae sedis</taxon>
        <taxon>Candidatus Egerieimonas</taxon>
    </lineage>
</organism>
<dbReference type="Proteomes" id="UP000886841">
    <property type="component" value="Unassembled WGS sequence"/>
</dbReference>
<feature type="transmembrane region" description="Helical" evidence="1">
    <location>
        <begin position="263"/>
        <end position="282"/>
    </location>
</feature>
<reference evidence="2" key="2">
    <citation type="journal article" date="2021" name="PeerJ">
        <title>Extensive microbial diversity within the chicken gut microbiome revealed by metagenomics and culture.</title>
        <authorList>
            <person name="Gilroy R."/>
            <person name="Ravi A."/>
            <person name="Getino M."/>
            <person name="Pursley I."/>
            <person name="Horton D.L."/>
            <person name="Alikhan N.F."/>
            <person name="Baker D."/>
            <person name="Gharbi K."/>
            <person name="Hall N."/>
            <person name="Watson M."/>
            <person name="Adriaenssens E.M."/>
            <person name="Foster-Nyarko E."/>
            <person name="Jarju S."/>
            <person name="Secka A."/>
            <person name="Antonio M."/>
            <person name="Oren A."/>
            <person name="Chaudhuri R.R."/>
            <person name="La Ragione R."/>
            <person name="Hildebrand F."/>
            <person name="Pallen M.J."/>
        </authorList>
    </citation>
    <scope>NUCLEOTIDE SEQUENCE</scope>
    <source>
        <strain evidence="2">ChiSxjej1B13-7041</strain>
    </source>
</reference>
<evidence type="ECO:0000313" key="3">
    <source>
        <dbReference type="Proteomes" id="UP000886841"/>
    </source>
</evidence>
<accession>A0A9D1JEZ3</accession>
<dbReference type="Pfam" id="PF12679">
    <property type="entry name" value="ABC2_membrane_2"/>
    <property type="match status" value="1"/>
</dbReference>
<evidence type="ECO:0000256" key="1">
    <source>
        <dbReference type="SAM" id="Phobius"/>
    </source>
</evidence>
<evidence type="ECO:0000313" key="2">
    <source>
        <dbReference type="EMBL" id="HIR92398.1"/>
    </source>
</evidence>
<comment type="caution">
    <text evidence="2">The sequence shown here is derived from an EMBL/GenBank/DDBJ whole genome shotgun (WGS) entry which is preliminary data.</text>
</comment>
<dbReference type="EMBL" id="DVHU01000025">
    <property type="protein sequence ID" value="HIR92398.1"/>
    <property type="molecule type" value="Genomic_DNA"/>
</dbReference>
<dbReference type="PANTHER" id="PTHR43471:SF12">
    <property type="entry name" value="HYPOTHETICAL MEMBRANE PROTEIN, CONSERVED"/>
    <property type="match status" value="1"/>
</dbReference>
<keyword evidence="1" id="KW-0812">Transmembrane</keyword>
<dbReference type="AlphaFoldDB" id="A0A9D1JEZ3"/>
<feature type="transmembrane region" description="Helical" evidence="1">
    <location>
        <begin position="61"/>
        <end position="81"/>
    </location>
</feature>
<dbReference type="GO" id="GO:0140359">
    <property type="term" value="F:ABC-type transporter activity"/>
    <property type="evidence" value="ECO:0007669"/>
    <property type="project" value="InterPro"/>
</dbReference>
<feature type="transmembrane region" description="Helical" evidence="1">
    <location>
        <begin position="115"/>
        <end position="135"/>
    </location>
</feature>
<feature type="transmembrane region" description="Helical" evidence="1">
    <location>
        <begin position="147"/>
        <end position="164"/>
    </location>
</feature>
<feature type="transmembrane region" description="Helical" evidence="1">
    <location>
        <begin position="176"/>
        <end position="199"/>
    </location>
</feature>
<gene>
    <name evidence="2" type="ORF">IAB98_03120</name>
</gene>
<protein>
    <submittedName>
        <fullName evidence="2">ABC transporter permease subunit</fullName>
    </submittedName>
</protein>